<dbReference type="EMBL" id="BJOV01000005">
    <property type="protein sequence ID" value="GEE02026.1"/>
    <property type="molecule type" value="Genomic_DNA"/>
</dbReference>
<dbReference type="InterPro" id="IPR042070">
    <property type="entry name" value="PucR_C-HTH_sf"/>
</dbReference>
<dbReference type="PANTHER" id="PTHR33744">
    <property type="entry name" value="CARBOHYDRATE DIACID REGULATOR"/>
    <property type="match status" value="1"/>
</dbReference>
<evidence type="ECO:0000259" key="3">
    <source>
        <dbReference type="Pfam" id="PF17853"/>
    </source>
</evidence>
<dbReference type="PANTHER" id="PTHR33744:SF17">
    <property type="entry name" value="CONSERVED PROTEIN"/>
    <property type="match status" value="1"/>
</dbReference>
<accession>A0A7I9V9E7</accession>
<feature type="domain" description="CdaR GGDEF-like" evidence="3">
    <location>
        <begin position="277"/>
        <end position="380"/>
    </location>
</feature>
<reference evidence="5" key="1">
    <citation type="submission" date="2019-06" db="EMBL/GenBank/DDBJ databases">
        <title>Gordonia isolated from sludge of a wastewater treatment plant.</title>
        <authorList>
            <person name="Tamura T."/>
            <person name="Aoyama K."/>
            <person name="Kang Y."/>
            <person name="Saito S."/>
            <person name="Akiyama N."/>
            <person name="Yazawa K."/>
            <person name="Gonoi T."/>
            <person name="Mikami Y."/>
        </authorList>
    </citation>
    <scope>NUCLEOTIDE SEQUENCE [LARGE SCALE GENOMIC DNA]</scope>
    <source>
        <strain evidence="5">NBRC 107696</strain>
    </source>
</reference>
<dbReference type="InterPro" id="IPR025736">
    <property type="entry name" value="PucR_C-HTH_dom"/>
</dbReference>
<dbReference type="Gene3D" id="1.10.10.2840">
    <property type="entry name" value="PucR C-terminal helix-turn-helix domain"/>
    <property type="match status" value="1"/>
</dbReference>
<dbReference type="Pfam" id="PF13556">
    <property type="entry name" value="HTH_30"/>
    <property type="match status" value="1"/>
</dbReference>
<dbReference type="InterPro" id="IPR051448">
    <property type="entry name" value="CdaR-like_regulators"/>
</dbReference>
<dbReference type="InterPro" id="IPR041522">
    <property type="entry name" value="CdaR_GGDEF"/>
</dbReference>
<dbReference type="Pfam" id="PF17853">
    <property type="entry name" value="GGDEF_2"/>
    <property type="match status" value="1"/>
</dbReference>
<keyword evidence="5" id="KW-1185">Reference proteome</keyword>
<evidence type="ECO:0000313" key="4">
    <source>
        <dbReference type="EMBL" id="GEE02026.1"/>
    </source>
</evidence>
<comment type="similarity">
    <text evidence="1">Belongs to the CdaR family.</text>
</comment>
<evidence type="ECO:0000256" key="1">
    <source>
        <dbReference type="ARBA" id="ARBA00006754"/>
    </source>
</evidence>
<dbReference type="OrthoDB" id="3190266at2"/>
<dbReference type="AlphaFoldDB" id="A0A7I9V9E7"/>
<gene>
    <name evidence="4" type="ORF">nbrc107696_24720</name>
</gene>
<dbReference type="Proteomes" id="UP000444960">
    <property type="component" value="Unassembled WGS sequence"/>
</dbReference>
<evidence type="ECO:0000259" key="2">
    <source>
        <dbReference type="Pfam" id="PF13556"/>
    </source>
</evidence>
<proteinExistence type="inferred from homology"/>
<protein>
    <submittedName>
        <fullName evidence="4">Transcriptional regulator</fullName>
    </submittedName>
</protein>
<sequence length="500" mass="52299">MAGELSVGELIDALDTAVAWSAIADRSATVESVAIVDSDDLESDVRADAVLLVGVDAAAARSWLSRSAALPVVVLTKAFAADDVDGLGVSVVGVHRRARWDRVLALVDGALDRIGDEQSDIDLAALVALVAQGTGGLVSIEDATSAQVLAYSSSNGEADDLRVQTILGREGPPTYLALLRRWGVFDAIRRGGEVVDVPAHPEESMRRRLVIGVHGGGGRHLGSIWVQEGARELSDESAEVLTGAAAVASRILTRELESPSAEAQLLQRLFGEHGGIDASSAGAYLRWPVDEQSVVVGLGGLDDEGTAALAGPLRLHASAFAASALTSVIGDRAYILLPASSVEPIARWAGTLVGRFDDRLRAGVVFPVDGLAAVASARVEVDRVVAATLASPDGARVTTLAQARTAVLLGEILDVLRGRDNLVDPRIADLVAYDADHSSALVESVRAFLDAHGNVRDAAAAVGVHANTLRYRIDRAQQVSGLRFDHPADRLLTSIQLALL</sequence>
<comment type="caution">
    <text evidence="4">The sequence shown here is derived from an EMBL/GenBank/DDBJ whole genome shotgun (WGS) entry which is preliminary data.</text>
</comment>
<dbReference type="RefSeq" id="WP_161895797.1">
    <property type="nucleotide sequence ID" value="NZ_BJOV01000005.1"/>
</dbReference>
<organism evidence="4 5">
    <name type="scientific">Gordonia spumicola</name>
    <dbReference type="NCBI Taxonomy" id="589161"/>
    <lineage>
        <taxon>Bacteria</taxon>
        <taxon>Bacillati</taxon>
        <taxon>Actinomycetota</taxon>
        <taxon>Actinomycetes</taxon>
        <taxon>Mycobacteriales</taxon>
        <taxon>Gordoniaceae</taxon>
        <taxon>Gordonia</taxon>
    </lineage>
</organism>
<name>A0A7I9V9E7_9ACTN</name>
<evidence type="ECO:0000313" key="5">
    <source>
        <dbReference type="Proteomes" id="UP000444960"/>
    </source>
</evidence>
<feature type="domain" description="PucR C-terminal helix-turn-helix" evidence="2">
    <location>
        <begin position="441"/>
        <end position="498"/>
    </location>
</feature>